<evidence type="ECO:0000256" key="1">
    <source>
        <dbReference type="ARBA" id="ARBA00001936"/>
    </source>
</evidence>
<dbReference type="PANTHER" id="PTHR15822">
    <property type="entry name" value="TRAF AND TNF RECEPTOR-ASSOCIATED PROTEIN"/>
    <property type="match status" value="1"/>
</dbReference>
<dbReference type="Gene3D" id="3.60.10.10">
    <property type="entry name" value="Endonuclease/exonuclease/phosphatase"/>
    <property type="match status" value="1"/>
</dbReference>
<evidence type="ECO:0000313" key="10">
    <source>
        <dbReference type="EMBL" id="OUR95819.1"/>
    </source>
</evidence>
<dbReference type="Proteomes" id="UP000196531">
    <property type="component" value="Unassembled WGS sequence"/>
</dbReference>
<evidence type="ECO:0000256" key="2">
    <source>
        <dbReference type="ARBA" id="ARBA00001946"/>
    </source>
</evidence>
<feature type="domain" description="Endonuclease/exonuclease/phosphatase" evidence="9">
    <location>
        <begin position="1"/>
        <end position="215"/>
    </location>
</feature>
<dbReference type="GO" id="GO:0016787">
    <property type="term" value="F:hydrolase activity"/>
    <property type="evidence" value="ECO:0007669"/>
    <property type="project" value="UniProtKB-KW"/>
</dbReference>
<comment type="cofactor">
    <cofactor evidence="1">
        <name>Mn(2+)</name>
        <dbReference type="ChEBI" id="CHEBI:29035"/>
    </cofactor>
</comment>
<evidence type="ECO:0000256" key="4">
    <source>
        <dbReference type="ARBA" id="ARBA00022723"/>
    </source>
</evidence>
<keyword evidence="5" id="KW-0227">DNA damage</keyword>
<evidence type="ECO:0000256" key="5">
    <source>
        <dbReference type="ARBA" id="ARBA00022763"/>
    </source>
</evidence>
<dbReference type="AlphaFoldDB" id="A0A1Y5F5P8"/>
<name>A0A1Y5F5P8_9BACT</name>
<evidence type="ECO:0000256" key="7">
    <source>
        <dbReference type="ARBA" id="ARBA00022842"/>
    </source>
</evidence>
<dbReference type="InterPro" id="IPR027310">
    <property type="entry name" value="Profilin_CS"/>
</dbReference>
<dbReference type="GO" id="GO:0006281">
    <property type="term" value="P:DNA repair"/>
    <property type="evidence" value="ECO:0007669"/>
    <property type="project" value="UniProtKB-KW"/>
</dbReference>
<dbReference type="InterPro" id="IPR051547">
    <property type="entry name" value="TDP2-like"/>
</dbReference>
<keyword evidence="8" id="KW-0234">DNA repair</keyword>
<keyword evidence="7" id="KW-0460">Magnesium</keyword>
<dbReference type="InterPro" id="IPR005135">
    <property type="entry name" value="Endo/exonuclease/phosphatase"/>
</dbReference>
<dbReference type="GO" id="GO:0003779">
    <property type="term" value="F:actin binding"/>
    <property type="evidence" value="ECO:0007669"/>
    <property type="project" value="InterPro"/>
</dbReference>
<protein>
    <recommendedName>
        <fullName evidence="9">Endonuclease/exonuclease/phosphatase domain-containing protein</fullName>
    </recommendedName>
</protein>
<accession>A0A1Y5F5P8</accession>
<evidence type="ECO:0000259" key="9">
    <source>
        <dbReference type="Pfam" id="PF03372"/>
    </source>
</evidence>
<dbReference type="PROSITE" id="PS00414">
    <property type="entry name" value="PROFILIN"/>
    <property type="match status" value="1"/>
</dbReference>
<evidence type="ECO:0000256" key="8">
    <source>
        <dbReference type="ARBA" id="ARBA00023204"/>
    </source>
</evidence>
<evidence type="ECO:0000256" key="6">
    <source>
        <dbReference type="ARBA" id="ARBA00022801"/>
    </source>
</evidence>
<dbReference type="InterPro" id="IPR036691">
    <property type="entry name" value="Endo/exonu/phosph_ase_sf"/>
</dbReference>
<reference evidence="11" key="1">
    <citation type="journal article" date="2017" name="Proc. Natl. Acad. Sci. U.S.A.">
        <title>Simulation of Deepwater Horizon oil plume reveals substrate specialization within a complex community of hydrocarbon-degraders.</title>
        <authorList>
            <person name="Hu P."/>
            <person name="Dubinsky E.A."/>
            <person name="Probst A.J."/>
            <person name="Wang J."/>
            <person name="Sieber C.M.K."/>
            <person name="Tom L.M."/>
            <person name="Gardinali P."/>
            <person name="Banfield J.F."/>
            <person name="Atlas R.M."/>
            <person name="Andersen G.L."/>
        </authorList>
    </citation>
    <scope>NUCLEOTIDE SEQUENCE [LARGE SCALE GENOMIC DNA]</scope>
</reference>
<proteinExistence type="predicted"/>
<dbReference type="SUPFAM" id="SSF56219">
    <property type="entry name" value="DNase I-like"/>
    <property type="match status" value="1"/>
</dbReference>
<evidence type="ECO:0000256" key="3">
    <source>
        <dbReference type="ARBA" id="ARBA00022722"/>
    </source>
</evidence>
<dbReference type="GO" id="GO:0004518">
    <property type="term" value="F:nuclease activity"/>
    <property type="evidence" value="ECO:0007669"/>
    <property type="project" value="UniProtKB-KW"/>
</dbReference>
<keyword evidence="6" id="KW-0378">Hydrolase</keyword>
<keyword evidence="4" id="KW-0479">Metal-binding</keyword>
<dbReference type="PANTHER" id="PTHR15822:SF4">
    <property type="entry name" value="TYROSYL-DNA PHOSPHODIESTERASE 2"/>
    <property type="match status" value="1"/>
</dbReference>
<keyword evidence="3" id="KW-0540">Nuclease</keyword>
<comment type="cofactor">
    <cofactor evidence="2">
        <name>Mg(2+)</name>
        <dbReference type="ChEBI" id="CHEBI:18420"/>
    </cofactor>
</comment>
<dbReference type="GO" id="GO:0046872">
    <property type="term" value="F:metal ion binding"/>
    <property type="evidence" value="ECO:0007669"/>
    <property type="project" value="UniProtKB-KW"/>
</dbReference>
<gene>
    <name evidence="10" type="ORF">A9Q84_15065</name>
</gene>
<comment type="caution">
    <text evidence="10">The sequence shown here is derived from an EMBL/GenBank/DDBJ whole genome shotgun (WGS) entry which is preliminary data.</text>
</comment>
<dbReference type="Pfam" id="PF03372">
    <property type="entry name" value="Exo_endo_phos"/>
    <property type="match status" value="1"/>
</dbReference>
<dbReference type="EMBL" id="MAAO01000007">
    <property type="protein sequence ID" value="OUR95819.1"/>
    <property type="molecule type" value="Genomic_DNA"/>
</dbReference>
<organism evidence="10 11">
    <name type="scientific">Halobacteriovorax marinus</name>
    <dbReference type="NCBI Taxonomy" id="97084"/>
    <lineage>
        <taxon>Bacteria</taxon>
        <taxon>Pseudomonadati</taxon>
        <taxon>Bdellovibrionota</taxon>
        <taxon>Bacteriovoracia</taxon>
        <taxon>Bacteriovoracales</taxon>
        <taxon>Halobacteriovoraceae</taxon>
        <taxon>Halobacteriovorax</taxon>
    </lineage>
</organism>
<sequence>MTWNIYFDDESGLKRYPAILETILKKQAAVVCLQEVTDVFIRLLQTSELTSHYTILGIEQTARYKNIILTNLNVEEFGIFQLPSNMSRCAPYLKVRSEDRTLTVVNLHLESMLEDTDIRTSQLSSVLDQTRSDMSLILCGDMNFGDDDFESRFVKEYFQDLGAVDARVTYDVENNQIAKATRFPGEGSRRLDRFLIKGEVEFSNYQLHLEPFSDHFPITVEIK</sequence>
<evidence type="ECO:0000313" key="11">
    <source>
        <dbReference type="Proteomes" id="UP000196531"/>
    </source>
</evidence>